<comment type="caution">
    <text evidence="2">The sequence shown here is derived from an EMBL/GenBank/DDBJ whole genome shotgun (WGS) entry which is preliminary data.</text>
</comment>
<dbReference type="AlphaFoldDB" id="A0AAW7ZD12"/>
<name>A0AAW7ZD12_9FIRM</name>
<keyword evidence="3" id="KW-1185">Reference proteome</keyword>
<dbReference type="InterPro" id="IPR037135">
    <property type="entry name" value="DUF1653-like_dom_sf"/>
</dbReference>
<accession>A0AAW7ZD12</accession>
<dbReference type="Proteomes" id="UP001172911">
    <property type="component" value="Unassembled WGS sequence"/>
</dbReference>
<reference evidence="2" key="1">
    <citation type="journal article" date="2023" name="J. Hazard. Mater.">
        <title>Anaerobic biodegradation of pyrene and benzo[a]pyrene by a new sulfate-reducing Desulforamulus aquiferis strain DSA.</title>
        <authorList>
            <person name="Zhang Z."/>
            <person name="Sun J."/>
            <person name="Gong X."/>
            <person name="Wang C."/>
            <person name="Wang H."/>
        </authorList>
    </citation>
    <scope>NUCLEOTIDE SEQUENCE</scope>
    <source>
        <strain evidence="2">DSA</strain>
    </source>
</reference>
<protein>
    <submittedName>
        <fullName evidence="2">DUF1653 domain-containing protein</fullName>
    </submittedName>
</protein>
<sequence length="70" mass="8348">MIPMGRYRHFKGNYYEVLCLAKNSETEEQMVVYKCEKDGSLWVRPMDMFVEKVRVEGSLKPRFHFIGNLD</sequence>
<evidence type="ECO:0000313" key="3">
    <source>
        <dbReference type="Proteomes" id="UP001172911"/>
    </source>
</evidence>
<dbReference type="Pfam" id="PF07866">
    <property type="entry name" value="DUF1653"/>
    <property type="match status" value="1"/>
</dbReference>
<dbReference type="Gene3D" id="2.30.30.320">
    <property type="entry name" value="DUF1653-like domain"/>
    <property type="match status" value="1"/>
</dbReference>
<proteinExistence type="predicted"/>
<organism evidence="2 3">
    <name type="scientific">Desulforamulus aquiferis</name>
    <dbReference type="NCBI Taxonomy" id="1397668"/>
    <lineage>
        <taxon>Bacteria</taxon>
        <taxon>Bacillati</taxon>
        <taxon>Bacillota</taxon>
        <taxon>Clostridia</taxon>
        <taxon>Eubacteriales</taxon>
        <taxon>Peptococcaceae</taxon>
        <taxon>Desulforamulus</taxon>
    </lineage>
</organism>
<gene>
    <name evidence="2" type="ORF">P6N53_05490</name>
</gene>
<evidence type="ECO:0000313" key="2">
    <source>
        <dbReference type="EMBL" id="MDO7786675.1"/>
    </source>
</evidence>
<dbReference type="InterPro" id="IPR023387">
    <property type="entry name" value="DUF1653-like_dom"/>
</dbReference>
<dbReference type="EMBL" id="JARPTC010000007">
    <property type="protein sequence ID" value="MDO7786675.1"/>
    <property type="molecule type" value="Genomic_DNA"/>
</dbReference>
<feature type="domain" description="DUF1653" evidence="1">
    <location>
        <begin position="5"/>
        <end position="64"/>
    </location>
</feature>
<evidence type="ECO:0000259" key="1">
    <source>
        <dbReference type="Pfam" id="PF07866"/>
    </source>
</evidence>
<dbReference type="RefSeq" id="WP_304541751.1">
    <property type="nucleotide sequence ID" value="NZ_JARPTC010000007.1"/>
</dbReference>
<reference evidence="2" key="2">
    <citation type="submission" date="2023-03" db="EMBL/GenBank/DDBJ databases">
        <authorList>
            <person name="Zhang Z."/>
        </authorList>
    </citation>
    <scope>NUCLEOTIDE SEQUENCE</scope>
    <source>
        <strain evidence="2">DSA</strain>
    </source>
</reference>